<keyword evidence="1" id="KW-0010">Activator</keyword>
<reference evidence="2" key="2">
    <citation type="submission" date="2023-05" db="EMBL/GenBank/DDBJ databases">
        <authorList>
            <consortium name="Lawrence Berkeley National Laboratory"/>
            <person name="Steindorff A."/>
            <person name="Hensen N."/>
            <person name="Bonometti L."/>
            <person name="Westerberg I."/>
            <person name="Brannstrom I.O."/>
            <person name="Guillou S."/>
            <person name="Cros-Aarteil S."/>
            <person name="Calhoun S."/>
            <person name="Haridas S."/>
            <person name="Kuo A."/>
            <person name="Mondo S."/>
            <person name="Pangilinan J."/>
            <person name="Riley R."/>
            <person name="Labutti K."/>
            <person name="Andreopoulos B."/>
            <person name="Lipzen A."/>
            <person name="Chen C."/>
            <person name="Yanf M."/>
            <person name="Daum C."/>
            <person name="Ng V."/>
            <person name="Clum A."/>
            <person name="Ohm R."/>
            <person name="Martin F."/>
            <person name="Silar P."/>
            <person name="Natvig D."/>
            <person name="Lalanne C."/>
            <person name="Gautier V."/>
            <person name="Ament-Velasquez S.L."/>
            <person name="Kruys A."/>
            <person name="Hutchinson M.I."/>
            <person name="Powell A.J."/>
            <person name="Barry K."/>
            <person name="Miller A.N."/>
            <person name="Grigoriev I.V."/>
            <person name="Debuchy R."/>
            <person name="Gladieux P."/>
            <person name="Thoren M.H."/>
            <person name="Johannesson H."/>
        </authorList>
    </citation>
    <scope>NUCLEOTIDE SEQUENCE</scope>
    <source>
        <strain evidence="2">CBS 141.50</strain>
    </source>
</reference>
<evidence type="ECO:0000256" key="1">
    <source>
        <dbReference type="RuleBase" id="RU364150"/>
    </source>
</evidence>
<dbReference type="AlphaFoldDB" id="A0AAN6V0Y1"/>
<organism evidence="2 3">
    <name type="scientific">Dichotomopilus funicola</name>
    <dbReference type="NCBI Taxonomy" id="1934379"/>
    <lineage>
        <taxon>Eukaryota</taxon>
        <taxon>Fungi</taxon>
        <taxon>Dikarya</taxon>
        <taxon>Ascomycota</taxon>
        <taxon>Pezizomycotina</taxon>
        <taxon>Sordariomycetes</taxon>
        <taxon>Sordariomycetidae</taxon>
        <taxon>Sordariales</taxon>
        <taxon>Chaetomiaceae</taxon>
        <taxon>Dichotomopilus</taxon>
    </lineage>
</organism>
<dbReference type="Pfam" id="PF09637">
    <property type="entry name" value="Med18"/>
    <property type="match status" value="1"/>
</dbReference>
<proteinExistence type="inferred from homology"/>
<keyword evidence="1" id="KW-0539">Nucleus</keyword>
<name>A0AAN6V0Y1_9PEZI</name>
<protein>
    <recommendedName>
        <fullName evidence="1">Mediator of RNA polymerase II transcription subunit 18</fullName>
    </recommendedName>
    <alternativeName>
        <fullName evidence="1">Mediator complex subunit 18</fullName>
    </alternativeName>
</protein>
<dbReference type="EMBL" id="MU853593">
    <property type="protein sequence ID" value="KAK4142817.1"/>
    <property type="molecule type" value="Genomic_DNA"/>
</dbReference>
<evidence type="ECO:0000313" key="2">
    <source>
        <dbReference type="EMBL" id="KAK4142817.1"/>
    </source>
</evidence>
<comment type="similarity">
    <text evidence="1">Belongs to the Mediator complex subunit 18 family.</text>
</comment>
<dbReference type="Proteomes" id="UP001302676">
    <property type="component" value="Unassembled WGS sequence"/>
</dbReference>
<comment type="subcellular location">
    <subcellularLocation>
        <location evidence="1">Nucleus</location>
    </subcellularLocation>
</comment>
<keyword evidence="1" id="KW-0804">Transcription</keyword>
<comment type="subunit">
    <text evidence="1">Component of the Mediator complex.</text>
</comment>
<keyword evidence="1" id="KW-0805">Transcription regulation</keyword>
<accession>A0AAN6V0Y1</accession>
<sequence>MTHESFLAASVLDDDGVTARSILSGITESRERHSFTRIQHYRPQASTAQGLTTIKQLQKERRPTTPLWQELHQILVKQPSVVQVRMDITPEVENAMSGAATGDDAPLVEIPGGKPCALRWVDLPDPPSPQRPPFITQRRVVDIDDPRAPTILAESKFGLKSDLIEESYSWWFEGIEYCLTRFFNLPASPDSNQNPDPAAPKQVPNPASLRPVGNIWILYINAKVDATPAATMPDRVKQAHARLVGARDQLKGVFEFPAFDRRSHDTRVSGTRAP</sequence>
<reference evidence="2" key="1">
    <citation type="journal article" date="2023" name="Mol. Phylogenet. Evol.">
        <title>Genome-scale phylogeny and comparative genomics of the fungal order Sordariales.</title>
        <authorList>
            <person name="Hensen N."/>
            <person name="Bonometti L."/>
            <person name="Westerberg I."/>
            <person name="Brannstrom I.O."/>
            <person name="Guillou S."/>
            <person name="Cros-Aarteil S."/>
            <person name="Calhoun S."/>
            <person name="Haridas S."/>
            <person name="Kuo A."/>
            <person name="Mondo S."/>
            <person name="Pangilinan J."/>
            <person name="Riley R."/>
            <person name="LaButti K."/>
            <person name="Andreopoulos B."/>
            <person name="Lipzen A."/>
            <person name="Chen C."/>
            <person name="Yan M."/>
            <person name="Daum C."/>
            <person name="Ng V."/>
            <person name="Clum A."/>
            <person name="Steindorff A."/>
            <person name="Ohm R.A."/>
            <person name="Martin F."/>
            <person name="Silar P."/>
            <person name="Natvig D.O."/>
            <person name="Lalanne C."/>
            <person name="Gautier V."/>
            <person name="Ament-Velasquez S.L."/>
            <person name="Kruys A."/>
            <person name="Hutchinson M.I."/>
            <person name="Powell A.J."/>
            <person name="Barry K."/>
            <person name="Miller A.N."/>
            <person name="Grigoriev I.V."/>
            <person name="Debuchy R."/>
            <person name="Gladieux P."/>
            <person name="Hiltunen Thoren M."/>
            <person name="Johannesson H."/>
        </authorList>
    </citation>
    <scope>NUCLEOTIDE SEQUENCE</scope>
    <source>
        <strain evidence="2">CBS 141.50</strain>
    </source>
</reference>
<keyword evidence="3" id="KW-1185">Reference proteome</keyword>
<dbReference type="GO" id="GO:0003712">
    <property type="term" value="F:transcription coregulator activity"/>
    <property type="evidence" value="ECO:0007669"/>
    <property type="project" value="InterPro"/>
</dbReference>
<dbReference type="GO" id="GO:0006357">
    <property type="term" value="P:regulation of transcription by RNA polymerase II"/>
    <property type="evidence" value="ECO:0007669"/>
    <property type="project" value="InterPro"/>
</dbReference>
<comment type="function">
    <text evidence="1">Component of the Mediator complex, a coactivator involved in the regulated transcription of nearly all RNA polymerase II-dependent genes. Mediator functions as a bridge to convey information from gene-specific regulatory proteins to the basal RNA polymerase II transcription machinery. Mediator is recruited to promoters by direct interactions with regulatory proteins and serves as a scaffold for the assembly of a functional preinitiation complex with RNA polymerase II and the general transcription factors.</text>
</comment>
<dbReference type="Gene3D" id="2.40.320.10">
    <property type="entry name" value="Hypothetical Protein Pfu-838710-001"/>
    <property type="match status" value="1"/>
</dbReference>
<gene>
    <name evidence="1" type="primary">MED18</name>
    <name evidence="2" type="ORF">C8A04DRAFT_29585</name>
</gene>
<evidence type="ECO:0000313" key="3">
    <source>
        <dbReference type="Proteomes" id="UP001302676"/>
    </source>
</evidence>
<dbReference type="GO" id="GO:0016592">
    <property type="term" value="C:mediator complex"/>
    <property type="evidence" value="ECO:0007669"/>
    <property type="project" value="InterPro"/>
</dbReference>
<comment type="caution">
    <text evidence="2">The sequence shown here is derived from an EMBL/GenBank/DDBJ whole genome shotgun (WGS) entry which is preliminary data.</text>
</comment>
<dbReference type="InterPro" id="IPR019095">
    <property type="entry name" value="Mediator_Med18"/>
</dbReference>